<name>A0A0E9UJV4_ANGAN</name>
<reference evidence="1" key="2">
    <citation type="journal article" date="2015" name="Fish Shellfish Immunol.">
        <title>Early steps in the European eel (Anguilla anguilla)-Vibrio vulnificus interaction in the gills: Role of the RtxA13 toxin.</title>
        <authorList>
            <person name="Callol A."/>
            <person name="Pajuelo D."/>
            <person name="Ebbesson L."/>
            <person name="Teles M."/>
            <person name="MacKenzie S."/>
            <person name="Amaro C."/>
        </authorList>
    </citation>
    <scope>NUCLEOTIDE SEQUENCE</scope>
</reference>
<dbReference type="EMBL" id="GBXM01043349">
    <property type="protein sequence ID" value="JAH65228.1"/>
    <property type="molecule type" value="Transcribed_RNA"/>
</dbReference>
<organism evidence="1">
    <name type="scientific">Anguilla anguilla</name>
    <name type="common">European freshwater eel</name>
    <name type="synonym">Muraena anguilla</name>
    <dbReference type="NCBI Taxonomy" id="7936"/>
    <lineage>
        <taxon>Eukaryota</taxon>
        <taxon>Metazoa</taxon>
        <taxon>Chordata</taxon>
        <taxon>Craniata</taxon>
        <taxon>Vertebrata</taxon>
        <taxon>Euteleostomi</taxon>
        <taxon>Actinopterygii</taxon>
        <taxon>Neopterygii</taxon>
        <taxon>Teleostei</taxon>
        <taxon>Anguilliformes</taxon>
        <taxon>Anguillidae</taxon>
        <taxon>Anguilla</taxon>
    </lineage>
</organism>
<reference evidence="1" key="1">
    <citation type="submission" date="2014-11" db="EMBL/GenBank/DDBJ databases">
        <authorList>
            <person name="Amaro Gonzalez C."/>
        </authorList>
    </citation>
    <scope>NUCLEOTIDE SEQUENCE</scope>
</reference>
<protein>
    <submittedName>
        <fullName evidence="1">Uncharacterized protein</fullName>
    </submittedName>
</protein>
<dbReference type="AlphaFoldDB" id="A0A0E9UJV4"/>
<evidence type="ECO:0000313" key="1">
    <source>
        <dbReference type="EMBL" id="JAH65228.1"/>
    </source>
</evidence>
<proteinExistence type="predicted"/>
<accession>A0A0E9UJV4</accession>
<sequence length="30" mass="3356">MKPGQIQSCHNDSDSSDLQITVQKTHCILQ</sequence>